<sequence>MQRGATISSSTKEAEEGDRLTLTVALKSAAKAKMVTLQRYQPSRYGWDAPAWNDVKTVNPRGNRRLRFAVLATEKNVERFRAVVAYKKAKPTTSRPVNIKVWRWIPLSEYDPYYETGGTTVYGTFGINGRVYKGFGPYTFSHLGSWESQFTPGRNCRAFRGVFGLDDDSDDGSSGVIAVTADDVQVYETPPLTPGMSLEWTVQLPHPYRLGLQLRDTSPGGSEAHDEVESYPAIGDPALLCTGV</sequence>
<dbReference type="EMBL" id="JAUHJR010000001">
    <property type="protein sequence ID" value="MDN4159979.1"/>
    <property type="molecule type" value="Genomic_DNA"/>
</dbReference>
<dbReference type="Gene3D" id="2.60.120.1060">
    <property type="entry name" value="NPCBM/NEW2 domain"/>
    <property type="match status" value="1"/>
</dbReference>
<keyword evidence="2" id="KW-1185">Reference proteome</keyword>
<gene>
    <name evidence="1" type="ORF">QWY29_01325</name>
</gene>
<accession>A0ABT8EPE5</accession>
<dbReference type="RefSeq" id="WP_300958851.1">
    <property type="nucleotide sequence ID" value="NZ_JAUHJR010000001.1"/>
</dbReference>
<protein>
    <submittedName>
        <fullName evidence="1">Uncharacterized protein</fullName>
    </submittedName>
</protein>
<comment type="caution">
    <text evidence="1">The sequence shown here is derived from an EMBL/GenBank/DDBJ whole genome shotgun (WGS) entry which is preliminary data.</text>
</comment>
<organism evidence="1 2">
    <name type="scientific">Nocardioides abyssi</name>
    <dbReference type="NCBI Taxonomy" id="3058370"/>
    <lineage>
        <taxon>Bacteria</taxon>
        <taxon>Bacillati</taxon>
        <taxon>Actinomycetota</taxon>
        <taxon>Actinomycetes</taxon>
        <taxon>Propionibacteriales</taxon>
        <taxon>Nocardioidaceae</taxon>
        <taxon>Nocardioides</taxon>
    </lineage>
</organism>
<reference evidence="1" key="1">
    <citation type="submission" date="2023-06" db="EMBL/GenBank/DDBJ databases">
        <title>Draft genome sequence of Nocardioides sp. SOB72.</title>
        <authorList>
            <person name="Zhang G."/>
        </authorList>
    </citation>
    <scope>NUCLEOTIDE SEQUENCE</scope>
    <source>
        <strain evidence="1">SOB72</strain>
    </source>
</reference>
<evidence type="ECO:0000313" key="1">
    <source>
        <dbReference type="EMBL" id="MDN4159979.1"/>
    </source>
</evidence>
<dbReference type="Proteomes" id="UP001168537">
    <property type="component" value="Unassembled WGS sequence"/>
</dbReference>
<dbReference type="InterPro" id="IPR008979">
    <property type="entry name" value="Galactose-bd-like_sf"/>
</dbReference>
<dbReference type="InterPro" id="IPR038637">
    <property type="entry name" value="NPCBM_sf"/>
</dbReference>
<proteinExistence type="predicted"/>
<name>A0ABT8EPE5_9ACTN</name>
<dbReference type="SUPFAM" id="SSF49785">
    <property type="entry name" value="Galactose-binding domain-like"/>
    <property type="match status" value="1"/>
</dbReference>
<evidence type="ECO:0000313" key="2">
    <source>
        <dbReference type="Proteomes" id="UP001168537"/>
    </source>
</evidence>